<dbReference type="Pfam" id="PF14235">
    <property type="entry name" value="DUF4337"/>
    <property type="match status" value="1"/>
</dbReference>
<keyword evidence="2" id="KW-0472">Membrane</keyword>
<dbReference type="Proteomes" id="UP000278222">
    <property type="component" value="Unassembled WGS sequence"/>
</dbReference>
<feature type="transmembrane region" description="Helical" evidence="2">
    <location>
        <begin position="157"/>
        <end position="190"/>
    </location>
</feature>
<organism evidence="3 4">
    <name type="scientific">Stella humosa</name>
    <dbReference type="NCBI Taxonomy" id="94"/>
    <lineage>
        <taxon>Bacteria</taxon>
        <taxon>Pseudomonadati</taxon>
        <taxon>Pseudomonadota</taxon>
        <taxon>Alphaproteobacteria</taxon>
        <taxon>Rhodospirillales</taxon>
        <taxon>Stellaceae</taxon>
        <taxon>Stella</taxon>
    </lineage>
</organism>
<accession>A0A3N1M9R1</accession>
<gene>
    <name evidence="3" type="ORF">EDC65_2174</name>
</gene>
<keyword evidence="1" id="KW-0175">Coiled coil</keyword>
<dbReference type="OrthoDB" id="7992954at2"/>
<dbReference type="InterPro" id="IPR025570">
    <property type="entry name" value="DUF4337"/>
</dbReference>
<evidence type="ECO:0000256" key="2">
    <source>
        <dbReference type="SAM" id="Phobius"/>
    </source>
</evidence>
<comment type="caution">
    <text evidence="3">The sequence shown here is derived from an EMBL/GenBank/DDBJ whole genome shotgun (WGS) entry which is preliminary data.</text>
</comment>
<dbReference type="EMBL" id="RJKX01000013">
    <property type="protein sequence ID" value="ROQ00378.1"/>
    <property type="molecule type" value="Genomic_DNA"/>
</dbReference>
<evidence type="ECO:0000313" key="4">
    <source>
        <dbReference type="Proteomes" id="UP000278222"/>
    </source>
</evidence>
<proteinExistence type="predicted"/>
<name>A0A3N1M9R1_9PROT</name>
<keyword evidence="2" id="KW-0812">Transmembrane</keyword>
<reference evidence="3 4" key="1">
    <citation type="submission" date="2018-11" db="EMBL/GenBank/DDBJ databases">
        <title>Genomic Encyclopedia of Type Strains, Phase IV (KMG-IV): sequencing the most valuable type-strain genomes for metagenomic binning, comparative biology and taxonomic classification.</title>
        <authorList>
            <person name="Goeker M."/>
        </authorList>
    </citation>
    <scope>NUCLEOTIDE SEQUENCE [LARGE SCALE GENOMIC DNA]</scope>
    <source>
        <strain evidence="3 4">DSM 5900</strain>
    </source>
</reference>
<evidence type="ECO:0000256" key="1">
    <source>
        <dbReference type="SAM" id="Coils"/>
    </source>
</evidence>
<protein>
    <submittedName>
        <fullName evidence="3">Uncharacterized protein DUF4337</fullName>
    </submittedName>
</protein>
<feature type="coiled-coil region" evidence="1">
    <location>
        <begin position="93"/>
        <end position="140"/>
    </location>
</feature>
<sequence>MTARKGKAMSGHGAHDSHGGNKRVALLISVLALLLAVSETLGKAAQTTTIGENIEAANYWSFFQAKTIRMTVTRTAAEELETLLPVTTDPEQKKRLEARIDRWQKTAARYDSEPETGEGRRELAEKAKAAQAKRDHAQAAYHHYEVGSAAFQIAIVLASAAIITGAMALVGVAGVLGLAGAAMTAIGFFIPEAVHLF</sequence>
<dbReference type="AlphaFoldDB" id="A0A3N1M9R1"/>
<keyword evidence="4" id="KW-1185">Reference proteome</keyword>
<keyword evidence="2" id="KW-1133">Transmembrane helix</keyword>
<dbReference type="RefSeq" id="WP_123689666.1">
    <property type="nucleotide sequence ID" value="NZ_AP019700.1"/>
</dbReference>
<evidence type="ECO:0000313" key="3">
    <source>
        <dbReference type="EMBL" id="ROQ00378.1"/>
    </source>
</evidence>